<dbReference type="AlphaFoldDB" id="A0A8J2L1W3"/>
<evidence type="ECO:0000313" key="1">
    <source>
        <dbReference type="EMBL" id="CAG7785764.1"/>
    </source>
</evidence>
<feature type="non-terminal residue" evidence="1">
    <location>
        <position position="1"/>
    </location>
</feature>
<sequence length="140" mass="16365">DQLGQIKTDFSDEEDENTFKNTTYVIESCDDPDTYDITAYEDYEESLQYRKRKLIPSWASNASELELSLFVQQPELMKLTFPGDDPWRGWEKIAARSEIRNESDREAILCSLDVRTFHSRTMIFVPTKKTAHRLHIILGL</sequence>
<comment type="caution">
    <text evidence="1">The sequence shown here is derived from an EMBL/GenBank/DDBJ whole genome shotgun (WGS) entry which is preliminary data.</text>
</comment>
<dbReference type="Proteomes" id="UP000708208">
    <property type="component" value="Unassembled WGS sequence"/>
</dbReference>
<dbReference type="OrthoDB" id="8297969at2759"/>
<evidence type="ECO:0000313" key="2">
    <source>
        <dbReference type="Proteomes" id="UP000708208"/>
    </source>
</evidence>
<gene>
    <name evidence="1" type="ORF">AFUS01_LOCUS24371</name>
</gene>
<organism evidence="1 2">
    <name type="scientific">Allacma fusca</name>
    <dbReference type="NCBI Taxonomy" id="39272"/>
    <lineage>
        <taxon>Eukaryota</taxon>
        <taxon>Metazoa</taxon>
        <taxon>Ecdysozoa</taxon>
        <taxon>Arthropoda</taxon>
        <taxon>Hexapoda</taxon>
        <taxon>Collembola</taxon>
        <taxon>Symphypleona</taxon>
        <taxon>Sminthuridae</taxon>
        <taxon>Allacma</taxon>
    </lineage>
</organism>
<accession>A0A8J2L1W3</accession>
<dbReference type="EMBL" id="CAJVCH010303267">
    <property type="protein sequence ID" value="CAG7785764.1"/>
    <property type="molecule type" value="Genomic_DNA"/>
</dbReference>
<name>A0A8J2L1W3_9HEXA</name>
<feature type="non-terminal residue" evidence="1">
    <location>
        <position position="140"/>
    </location>
</feature>
<reference evidence="1" key="1">
    <citation type="submission" date="2021-06" db="EMBL/GenBank/DDBJ databases">
        <authorList>
            <person name="Hodson N. C."/>
            <person name="Mongue J. A."/>
            <person name="Jaron S. K."/>
        </authorList>
    </citation>
    <scope>NUCLEOTIDE SEQUENCE</scope>
</reference>
<keyword evidence="2" id="KW-1185">Reference proteome</keyword>
<protein>
    <submittedName>
        <fullName evidence="1">Uncharacterized protein</fullName>
    </submittedName>
</protein>
<proteinExistence type="predicted"/>